<name>A0A1H8SKS3_9GAMM</name>
<accession>A0A1H8SKS3</accession>
<dbReference type="STRING" id="406100.SAMN04488052_10332"/>
<sequence length="215" mass="24518">MPPLIRPAIPAALGLLLTMTVLGAERVFTPADIIDWKRHSFEGETTYELVEIDGREAIHARCTDGTASGLFLEDSIDLNKTPIVEWEWRVDETFSGIDETVRAGDDYPARLYAVDEHSVLRWRTRALNYVWASEMEQGADWENAYASQARMIALQSGPPEESGQWVTERRNLRDDFRTYHDRDLDTIDALAIMTDCDDVGEPIEAWYGEIRLLPE</sequence>
<dbReference type="Pfam" id="PF11249">
    <property type="entry name" value="DUF3047"/>
    <property type="match status" value="1"/>
</dbReference>
<organism evidence="1 2">
    <name type="scientific">Aquisalimonas asiatica</name>
    <dbReference type="NCBI Taxonomy" id="406100"/>
    <lineage>
        <taxon>Bacteria</taxon>
        <taxon>Pseudomonadati</taxon>
        <taxon>Pseudomonadota</taxon>
        <taxon>Gammaproteobacteria</taxon>
        <taxon>Chromatiales</taxon>
        <taxon>Ectothiorhodospiraceae</taxon>
        <taxon>Aquisalimonas</taxon>
    </lineage>
</organism>
<evidence type="ECO:0000313" key="2">
    <source>
        <dbReference type="Proteomes" id="UP000199657"/>
    </source>
</evidence>
<evidence type="ECO:0000313" key="1">
    <source>
        <dbReference type="EMBL" id="SEO79165.1"/>
    </source>
</evidence>
<gene>
    <name evidence="1" type="ORF">SAMN04488052_10332</name>
</gene>
<dbReference type="Proteomes" id="UP000199657">
    <property type="component" value="Unassembled WGS sequence"/>
</dbReference>
<dbReference type="RefSeq" id="WP_091642051.1">
    <property type="nucleotide sequence ID" value="NZ_FOEG01000003.1"/>
</dbReference>
<dbReference type="AlphaFoldDB" id="A0A1H8SKS3"/>
<proteinExistence type="predicted"/>
<reference evidence="1 2" key="1">
    <citation type="submission" date="2016-10" db="EMBL/GenBank/DDBJ databases">
        <authorList>
            <person name="de Groot N.N."/>
        </authorList>
    </citation>
    <scope>NUCLEOTIDE SEQUENCE [LARGE SCALE GENOMIC DNA]</scope>
    <source>
        <strain evidence="1 2">CGMCC 1.6291</strain>
    </source>
</reference>
<evidence type="ECO:0008006" key="3">
    <source>
        <dbReference type="Google" id="ProtNLM"/>
    </source>
</evidence>
<dbReference type="InterPro" id="IPR021409">
    <property type="entry name" value="DUF3047"/>
</dbReference>
<protein>
    <recommendedName>
        <fullName evidence="3">DUF3047 domain-containing protein</fullName>
    </recommendedName>
</protein>
<dbReference type="EMBL" id="FOEG01000003">
    <property type="protein sequence ID" value="SEO79165.1"/>
    <property type="molecule type" value="Genomic_DNA"/>
</dbReference>
<dbReference type="OrthoDB" id="9775969at2"/>
<keyword evidence="2" id="KW-1185">Reference proteome</keyword>